<accession>A0ABW2GSF6</accession>
<keyword evidence="3" id="KW-1185">Reference proteome</keyword>
<organism evidence="2 3">
    <name type="scientific">Catellatospora aurea</name>
    <dbReference type="NCBI Taxonomy" id="1337874"/>
    <lineage>
        <taxon>Bacteria</taxon>
        <taxon>Bacillati</taxon>
        <taxon>Actinomycetota</taxon>
        <taxon>Actinomycetes</taxon>
        <taxon>Micromonosporales</taxon>
        <taxon>Micromonosporaceae</taxon>
        <taxon>Catellatospora</taxon>
    </lineage>
</organism>
<dbReference type="EMBL" id="JBHTAC010000008">
    <property type="protein sequence ID" value="MFC7242911.1"/>
    <property type="molecule type" value="Genomic_DNA"/>
</dbReference>
<feature type="domain" description="DM13" evidence="1">
    <location>
        <begin position="69"/>
        <end position="183"/>
    </location>
</feature>
<evidence type="ECO:0000313" key="3">
    <source>
        <dbReference type="Proteomes" id="UP001596392"/>
    </source>
</evidence>
<dbReference type="InterPro" id="IPR019545">
    <property type="entry name" value="DM13_domain"/>
</dbReference>
<dbReference type="Pfam" id="PF10517">
    <property type="entry name" value="DM13"/>
    <property type="match status" value="1"/>
</dbReference>
<name>A0ABW2GSF6_9ACTN</name>
<dbReference type="RefSeq" id="WP_376806181.1">
    <property type="nucleotide sequence ID" value="NZ_JBHTAC010000008.1"/>
</dbReference>
<protein>
    <submittedName>
        <fullName evidence="2">DM13 domain-containing protein</fullName>
    </submittedName>
</protein>
<dbReference type="Proteomes" id="UP001596392">
    <property type="component" value="Unassembled WGS sequence"/>
</dbReference>
<dbReference type="PROSITE" id="PS51549">
    <property type="entry name" value="DM13"/>
    <property type="match status" value="1"/>
</dbReference>
<sequence length="184" mass="19521">MTRMFGKPAVWAVAAVLAVGLAFGLYWFQPWKLLTSKTVNDAAPAVVSASATPSPASPTVGAPSPSAVAVLLAEGKLVTHEHDSSGTAQLVRLPDGRHQVILRDLATSDGPDLRVWLTDQPVLPGRAGWHVFDDGKHVELGRLKGTHGTQVYAVPANVDPTELRSVTIWCARFKVSFAAAPLEA</sequence>
<comment type="caution">
    <text evidence="2">The sequence shown here is derived from an EMBL/GenBank/DDBJ whole genome shotgun (WGS) entry which is preliminary data.</text>
</comment>
<evidence type="ECO:0000313" key="2">
    <source>
        <dbReference type="EMBL" id="MFC7242911.1"/>
    </source>
</evidence>
<proteinExistence type="predicted"/>
<evidence type="ECO:0000259" key="1">
    <source>
        <dbReference type="PROSITE" id="PS51549"/>
    </source>
</evidence>
<gene>
    <name evidence="2" type="ORF">ACFQO7_10530</name>
</gene>
<reference evidence="3" key="1">
    <citation type="journal article" date="2019" name="Int. J. Syst. Evol. Microbiol.">
        <title>The Global Catalogue of Microorganisms (GCM) 10K type strain sequencing project: providing services to taxonomists for standard genome sequencing and annotation.</title>
        <authorList>
            <consortium name="The Broad Institute Genomics Platform"/>
            <consortium name="The Broad Institute Genome Sequencing Center for Infectious Disease"/>
            <person name="Wu L."/>
            <person name="Ma J."/>
        </authorList>
    </citation>
    <scope>NUCLEOTIDE SEQUENCE [LARGE SCALE GENOMIC DNA]</scope>
    <source>
        <strain evidence="3">CGMCC 1.9106</strain>
    </source>
</reference>